<name>J0R3Z0_9HYPH</name>
<organism evidence="1 2">
    <name type="scientific">Bartonella tamiae Th239</name>
    <dbReference type="NCBI Taxonomy" id="1094558"/>
    <lineage>
        <taxon>Bacteria</taxon>
        <taxon>Pseudomonadati</taxon>
        <taxon>Pseudomonadota</taxon>
        <taxon>Alphaproteobacteria</taxon>
        <taxon>Hyphomicrobiales</taxon>
        <taxon>Bartonellaceae</taxon>
        <taxon>Bartonella</taxon>
    </lineage>
</organism>
<comment type="caution">
    <text evidence="1">The sequence shown here is derived from an EMBL/GenBank/DDBJ whole genome shotgun (WGS) entry which is preliminary data.</text>
</comment>
<protein>
    <submittedName>
        <fullName evidence="1">Uncharacterized protein</fullName>
    </submittedName>
</protein>
<gene>
    <name evidence="1" type="ORF">ME5_00760</name>
</gene>
<reference evidence="1 2" key="1">
    <citation type="submission" date="2012-03" db="EMBL/GenBank/DDBJ databases">
        <title>The Genome Sequence of Bartonella tamiae Th239.</title>
        <authorList>
            <consortium name="The Broad Institute Genome Sequencing Platform"/>
            <consortium name="The Broad Institute Genome Sequencing Center for Infectious Disease"/>
            <person name="Feldgarden M."/>
            <person name="Kirby J."/>
            <person name="Kosoy M."/>
            <person name="Birtles R."/>
            <person name="Probert W.S."/>
            <person name="Chiaraviglio L."/>
            <person name="Young S.K."/>
            <person name="Zeng Q."/>
            <person name="Gargeya S."/>
            <person name="Fitzgerald M."/>
            <person name="Haas B."/>
            <person name="Abouelleil A."/>
            <person name="Alvarado L."/>
            <person name="Arachchi H.M."/>
            <person name="Berlin A."/>
            <person name="Chapman S.B."/>
            <person name="Gearin G."/>
            <person name="Goldberg J."/>
            <person name="Griggs A."/>
            <person name="Gujja S."/>
            <person name="Hansen M."/>
            <person name="Heiman D."/>
            <person name="Howarth C."/>
            <person name="Larimer J."/>
            <person name="Lui A."/>
            <person name="MacDonald P.J.P."/>
            <person name="McCowen C."/>
            <person name="Montmayeur A."/>
            <person name="Murphy C."/>
            <person name="Neiman D."/>
            <person name="Pearson M."/>
            <person name="Priest M."/>
            <person name="Roberts A."/>
            <person name="Saif S."/>
            <person name="Shea T."/>
            <person name="Sisk P."/>
            <person name="Stolte C."/>
            <person name="Sykes S."/>
            <person name="Wortman J."/>
            <person name="Nusbaum C."/>
            <person name="Birren B."/>
        </authorList>
    </citation>
    <scope>NUCLEOTIDE SEQUENCE [LARGE SCALE GENOMIC DNA]</scope>
    <source>
        <strain evidence="1 2">Th239</strain>
    </source>
</reference>
<accession>J0R3Z0</accession>
<dbReference type="HOGENOM" id="CLU_1657371_0_0_5"/>
<dbReference type="AlphaFoldDB" id="J0R3Z0"/>
<proteinExistence type="predicted"/>
<evidence type="ECO:0000313" key="2">
    <source>
        <dbReference type="Proteomes" id="UP000008952"/>
    </source>
</evidence>
<keyword evidence="2" id="KW-1185">Reference proteome</keyword>
<dbReference type="Proteomes" id="UP000008952">
    <property type="component" value="Unassembled WGS sequence"/>
</dbReference>
<dbReference type="EMBL" id="AIMB01000007">
    <property type="protein sequence ID" value="EJF90359.1"/>
    <property type="molecule type" value="Genomic_DNA"/>
</dbReference>
<dbReference type="eggNOG" id="ENOG502ZPCY">
    <property type="taxonomic scope" value="Bacteria"/>
</dbReference>
<evidence type="ECO:0000313" key="1">
    <source>
        <dbReference type="EMBL" id="EJF90359.1"/>
    </source>
</evidence>
<sequence>MSDGTIETLDIGILLRLPRLDVVQGNSLRFGPFLQFTTDIFGTVVHPDHGWPAAPVDDLVQAADDALSRKGKVHLHAQPLAVEIVQNIQQPEWPAIFQAIRHEIHGPNHVRPIRYSQGIRFVPPQALAWLDPEVQLQLAVDAVYPFMVPAMPQAQVEKA</sequence>